<dbReference type="STRING" id="2711.A0A067H7Z2"/>
<dbReference type="eggNOG" id="ENOG502S1Y2">
    <property type="taxonomic scope" value="Eukaryota"/>
</dbReference>
<reference evidence="1 2" key="1">
    <citation type="submission" date="2014-04" db="EMBL/GenBank/DDBJ databases">
        <authorList>
            <consortium name="International Citrus Genome Consortium"/>
            <person name="Gmitter F."/>
            <person name="Chen C."/>
            <person name="Farmerie W."/>
            <person name="Harkins T."/>
            <person name="Desany B."/>
            <person name="Mohiuddin M."/>
            <person name="Kodira C."/>
            <person name="Borodovsky M."/>
            <person name="Lomsadze A."/>
            <person name="Burns P."/>
            <person name="Jenkins J."/>
            <person name="Prochnik S."/>
            <person name="Shu S."/>
            <person name="Chapman J."/>
            <person name="Pitluck S."/>
            <person name="Schmutz J."/>
            <person name="Rokhsar D."/>
        </authorList>
    </citation>
    <scope>NUCLEOTIDE SEQUENCE</scope>
</reference>
<dbReference type="Proteomes" id="UP000027120">
    <property type="component" value="Unassembled WGS sequence"/>
</dbReference>
<evidence type="ECO:0000313" key="2">
    <source>
        <dbReference type="Proteomes" id="UP000027120"/>
    </source>
</evidence>
<dbReference type="SMR" id="A0A067H7Z2"/>
<dbReference type="OrthoDB" id="1898021at2759"/>
<accession>A0A067H7Z2</accession>
<dbReference type="PaxDb" id="2711-XP_006480031.1"/>
<dbReference type="PANTHER" id="PTHR33702">
    <property type="entry name" value="BNAA09G40010D PROTEIN"/>
    <property type="match status" value="1"/>
</dbReference>
<sequence>MEGVSTTVYKGLRGYWRRKGYEKLNREGRGRRTSRSELGSTSTRRRRFSWRIKIKPKLKISRLPSPKKFFIWLRDAYVKMMMGFANSRVCASGGYGGGAIGSNGAYGFGKGPLKEYDEKVIVDIYKSLVMAQGQLVPRDAARLGSQVVCRS</sequence>
<dbReference type="AlphaFoldDB" id="A0A067H7Z2"/>
<keyword evidence="2" id="KW-1185">Reference proteome</keyword>
<dbReference type="EMBL" id="KK784873">
    <property type="protein sequence ID" value="KDO87085.1"/>
    <property type="molecule type" value="Genomic_DNA"/>
</dbReference>
<dbReference type="PROSITE" id="PS50096">
    <property type="entry name" value="IQ"/>
    <property type="match status" value="1"/>
</dbReference>
<dbReference type="KEGG" id="cit:102622463"/>
<name>A0A067H7Z2_CITSI</name>
<gene>
    <name evidence="1" type="ORF">CISIN_1g031898mg</name>
</gene>
<organism evidence="1 2">
    <name type="scientific">Citrus sinensis</name>
    <name type="common">Sweet orange</name>
    <name type="synonym">Citrus aurantium var. sinensis</name>
    <dbReference type="NCBI Taxonomy" id="2711"/>
    <lineage>
        <taxon>Eukaryota</taxon>
        <taxon>Viridiplantae</taxon>
        <taxon>Streptophyta</taxon>
        <taxon>Embryophyta</taxon>
        <taxon>Tracheophyta</taxon>
        <taxon>Spermatophyta</taxon>
        <taxon>Magnoliopsida</taxon>
        <taxon>eudicotyledons</taxon>
        <taxon>Gunneridae</taxon>
        <taxon>Pentapetalae</taxon>
        <taxon>rosids</taxon>
        <taxon>malvids</taxon>
        <taxon>Sapindales</taxon>
        <taxon>Rutaceae</taxon>
        <taxon>Aurantioideae</taxon>
        <taxon>Citrus</taxon>
    </lineage>
</organism>
<dbReference type="PANTHER" id="PTHR33702:SF5">
    <property type="entry name" value="OS01G0308600 PROTEIN"/>
    <property type="match status" value="1"/>
</dbReference>
<proteinExistence type="predicted"/>
<protein>
    <submittedName>
        <fullName evidence="1">Uncharacterized protein</fullName>
    </submittedName>
</protein>
<evidence type="ECO:0000313" key="1">
    <source>
        <dbReference type="EMBL" id="KDO87085.1"/>
    </source>
</evidence>